<accession>A0A0M0KVJ7</accession>
<comment type="similarity">
    <text evidence="1 9">Belongs to the peptidase S11 family.</text>
</comment>
<feature type="active site" description="Proton acceptor" evidence="7">
    <location>
        <position position="61"/>
    </location>
</feature>
<keyword evidence="10" id="KW-0472">Membrane</keyword>
<dbReference type="InterPro" id="IPR012338">
    <property type="entry name" value="Beta-lactam/transpept-like"/>
</dbReference>
<dbReference type="STRING" id="284581.AMD01_17005"/>
<dbReference type="InterPro" id="IPR001967">
    <property type="entry name" value="Peptidase_S11_N"/>
</dbReference>
<dbReference type="GO" id="GO:0009252">
    <property type="term" value="P:peptidoglycan biosynthetic process"/>
    <property type="evidence" value="ECO:0007669"/>
    <property type="project" value="UniProtKB-KW"/>
</dbReference>
<evidence type="ECO:0000256" key="9">
    <source>
        <dbReference type="RuleBase" id="RU004016"/>
    </source>
</evidence>
<keyword evidence="10" id="KW-1133">Transmembrane helix</keyword>
<evidence type="ECO:0000259" key="12">
    <source>
        <dbReference type="Pfam" id="PF00768"/>
    </source>
</evidence>
<evidence type="ECO:0000256" key="2">
    <source>
        <dbReference type="ARBA" id="ARBA00022729"/>
    </source>
</evidence>
<dbReference type="GO" id="GO:0071555">
    <property type="term" value="P:cell wall organization"/>
    <property type="evidence" value="ECO:0007669"/>
    <property type="project" value="UniProtKB-KW"/>
</dbReference>
<keyword evidence="14" id="KW-1185">Reference proteome</keyword>
<dbReference type="RefSeq" id="WP_053402639.1">
    <property type="nucleotide sequence ID" value="NZ_JAUKEN010000001.1"/>
</dbReference>
<dbReference type="EMBL" id="LILC01000023">
    <property type="protein sequence ID" value="KOO42839.1"/>
    <property type="molecule type" value="Genomic_DNA"/>
</dbReference>
<protein>
    <recommendedName>
        <fullName evidence="12">Peptidase S11 D-alanyl-D-alanine carboxypeptidase A N-terminal domain-containing protein</fullName>
    </recommendedName>
</protein>
<dbReference type="GO" id="GO:0006508">
    <property type="term" value="P:proteolysis"/>
    <property type="evidence" value="ECO:0007669"/>
    <property type="project" value="InterPro"/>
</dbReference>
<organism evidence="13 14">
    <name type="scientific">Priestia koreensis</name>
    <dbReference type="NCBI Taxonomy" id="284581"/>
    <lineage>
        <taxon>Bacteria</taxon>
        <taxon>Bacillati</taxon>
        <taxon>Bacillota</taxon>
        <taxon>Bacilli</taxon>
        <taxon>Bacillales</taxon>
        <taxon>Bacillaceae</taxon>
        <taxon>Priestia</taxon>
    </lineage>
</organism>
<dbReference type="PANTHER" id="PTHR21581">
    <property type="entry name" value="D-ALANYL-D-ALANINE CARBOXYPEPTIDASE"/>
    <property type="match status" value="1"/>
</dbReference>
<dbReference type="Gene3D" id="3.40.710.10">
    <property type="entry name" value="DD-peptidase/beta-lactamase superfamily"/>
    <property type="match status" value="1"/>
</dbReference>
<dbReference type="PRINTS" id="PR00725">
    <property type="entry name" value="DADACBPTASE1"/>
</dbReference>
<feature type="active site" description="Acyl-ester intermediate" evidence="7">
    <location>
        <position position="58"/>
    </location>
</feature>
<dbReference type="Pfam" id="PF00768">
    <property type="entry name" value="Peptidase_S11"/>
    <property type="match status" value="1"/>
</dbReference>
<keyword evidence="3" id="KW-0378">Hydrolase</keyword>
<evidence type="ECO:0000256" key="8">
    <source>
        <dbReference type="PIRSR" id="PIRSR618044-2"/>
    </source>
</evidence>
<keyword evidence="2 11" id="KW-0732">Signal</keyword>
<evidence type="ECO:0000256" key="5">
    <source>
        <dbReference type="ARBA" id="ARBA00022984"/>
    </source>
</evidence>
<name>A0A0M0KVJ7_9BACI</name>
<dbReference type="PATRIC" id="fig|284581.3.peg.2906"/>
<evidence type="ECO:0000313" key="14">
    <source>
        <dbReference type="Proteomes" id="UP000037558"/>
    </source>
</evidence>
<feature type="active site" evidence="7">
    <location>
        <position position="113"/>
    </location>
</feature>
<comment type="caution">
    <text evidence="13">The sequence shown here is derived from an EMBL/GenBank/DDBJ whole genome shotgun (WGS) entry which is preliminary data.</text>
</comment>
<feature type="chain" id="PRO_5005602949" description="Peptidase S11 D-alanyl-D-alanine carboxypeptidase A N-terminal domain-containing protein" evidence="11">
    <location>
        <begin position="22"/>
        <end position="373"/>
    </location>
</feature>
<evidence type="ECO:0000256" key="10">
    <source>
        <dbReference type="SAM" id="Phobius"/>
    </source>
</evidence>
<keyword evidence="6" id="KW-0961">Cell wall biogenesis/degradation</keyword>
<evidence type="ECO:0000256" key="6">
    <source>
        <dbReference type="ARBA" id="ARBA00023316"/>
    </source>
</evidence>
<dbReference type="OrthoDB" id="9791132at2"/>
<dbReference type="SUPFAM" id="SSF56601">
    <property type="entry name" value="beta-lactamase/transpeptidase-like"/>
    <property type="match status" value="1"/>
</dbReference>
<sequence length="373" mass="41695">MKKALFLLLSSFIFIMPVSEASTAQSLQLYSEAAIVMNADNGQILYEQHINESLYPASLTKVATAIYAIEHGRLDDMVTVSSRAANVEGSSVAIVAGEKLPLRTLLEGMLLRSGNDAAVAIAEHMSGGVEQFSEDLNAYLKQTVKLGHTHFVTPNGLFDVNHTTTAYDLAKLTQYAIKNPEFKRIFGLKQMEWQSQALHTTYTHQHRLLTTTPYEGVTGGKPGYLTKSGYTLITTASRNDLNLIVVTLKARNKKRAYKDTVKLLDMSFGDYMWKEIPKNKLYKQNGVTYRVPEELRYVSSKSKKDEINVSSTGVLHVSNQGKPILSQQLEKLPKVVKEEASSSFSWGWLLFAILVVLFVGVVLLRVTRRTRKR</sequence>
<dbReference type="InterPro" id="IPR018044">
    <property type="entry name" value="Peptidase_S11"/>
</dbReference>
<evidence type="ECO:0000256" key="7">
    <source>
        <dbReference type="PIRSR" id="PIRSR618044-1"/>
    </source>
</evidence>
<feature type="transmembrane region" description="Helical" evidence="10">
    <location>
        <begin position="346"/>
        <end position="366"/>
    </location>
</feature>
<feature type="binding site" evidence="8">
    <location>
        <position position="221"/>
    </location>
    <ligand>
        <name>substrate</name>
    </ligand>
</feature>
<evidence type="ECO:0000256" key="11">
    <source>
        <dbReference type="SAM" id="SignalP"/>
    </source>
</evidence>
<gene>
    <name evidence="13" type="ORF">AMD01_17005</name>
</gene>
<dbReference type="PANTHER" id="PTHR21581:SF33">
    <property type="entry name" value="D-ALANYL-D-ALANINE CARBOXYPEPTIDASE DACB"/>
    <property type="match status" value="1"/>
</dbReference>
<dbReference type="AlphaFoldDB" id="A0A0M0KVJ7"/>
<keyword evidence="5" id="KW-0573">Peptidoglycan synthesis</keyword>
<dbReference type="GO" id="GO:0008360">
    <property type="term" value="P:regulation of cell shape"/>
    <property type="evidence" value="ECO:0007669"/>
    <property type="project" value="UniProtKB-KW"/>
</dbReference>
<reference evidence="14" key="1">
    <citation type="submission" date="2015-08" db="EMBL/GenBank/DDBJ databases">
        <title>Fjat-14210 dsm16467.</title>
        <authorList>
            <person name="Liu B."/>
            <person name="Wang J."/>
            <person name="Zhu Y."/>
            <person name="Liu G."/>
            <person name="Chen Q."/>
            <person name="Chen Z."/>
            <person name="Lan J."/>
            <person name="Che J."/>
            <person name="Ge C."/>
            <person name="Shi H."/>
            <person name="Pan Z."/>
            <person name="Liu X."/>
        </authorList>
    </citation>
    <scope>NUCLEOTIDE SEQUENCE [LARGE SCALE GENOMIC DNA]</scope>
    <source>
        <strain evidence="14">DSM 16467</strain>
    </source>
</reference>
<evidence type="ECO:0000313" key="13">
    <source>
        <dbReference type="EMBL" id="KOO42839.1"/>
    </source>
</evidence>
<keyword evidence="4" id="KW-0133">Cell shape</keyword>
<evidence type="ECO:0000256" key="3">
    <source>
        <dbReference type="ARBA" id="ARBA00022801"/>
    </source>
</evidence>
<proteinExistence type="inferred from homology"/>
<feature type="domain" description="Peptidase S11 D-alanyl-D-alanine carboxypeptidase A N-terminal" evidence="12">
    <location>
        <begin position="23"/>
        <end position="251"/>
    </location>
</feature>
<dbReference type="Proteomes" id="UP000037558">
    <property type="component" value="Unassembled WGS sequence"/>
</dbReference>
<evidence type="ECO:0000256" key="4">
    <source>
        <dbReference type="ARBA" id="ARBA00022960"/>
    </source>
</evidence>
<dbReference type="GO" id="GO:0009002">
    <property type="term" value="F:serine-type D-Ala-D-Ala carboxypeptidase activity"/>
    <property type="evidence" value="ECO:0007669"/>
    <property type="project" value="InterPro"/>
</dbReference>
<keyword evidence="10" id="KW-0812">Transmembrane</keyword>
<feature type="signal peptide" evidence="11">
    <location>
        <begin position="1"/>
        <end position="21"/>
    </location>
</feature>
<evidence type="ECO:0000256" key="1">
    <source>
        <dbReference type="ARBA" id="ARBA00007164"/>
    </source>
</evidence>